<accession>A0ABQ9VV97</accession>
<evidence type="ECO:0000256" key="1">
    <source>
        <dbReference type="SAM" id="MobiDB-lite"/>
    </source>
</evidence>
<dbReference type="Proteomes" id="UP001266305">
    <property type="component" value="Unassembled WGS sequence"/>
</dbReference>
<evidence type="ECO:0000313" key="2">
    <source>
        <dbReference type="EMBL" id="KAK2112057.1"/>
    </source>
</evidence>
<feature type="compositionally biased region" description="Polar residues" evidence="1">
    <location>
        <begin position="24"/>
        <end position="42"/>
    </location>
</feature>
<organism evidence="2 3">
    <name type="scientific">Saguinus oedipus</name>
    <name type="common">Cotton-top tamarin</name>
    <name type="synonym">Oedipomidas oedipus</name>
    <dbReference type="NCBI Taxonomy" id="9490"/>
    <lineage>
        <taxon>Eukaryota</taxon>
        <taxon>Metazoa</taxon>
        <taxon>Chordata</taxon>
        <taxon>Craniata</taxon>
        <taxon>Vertebrata</taxon>
        <taxon>Euteleostomi</taxon>
        <taxon>Mammalia</taxon>
        <taxon>Eutheria</taxon>
        <taxon>Euarchontoglires</taxon>
        <taxon>Primates</taxon>
        <taxon>Haplorrhini</taxon>
        <taxon>Platyrrhini</taxon>
        <taxon>Cebidae</taxon>
        <taxon>Callitrichinae</taxon>
        <taxon>Saguinus</taxon>
    </lineage>
</organism>
<keyword evidence="3" id="KW-1185">Reference proteome</keyword>
<sequence length="118" mass="12746">MPPLLSLLLSFPWPPGWRLQSFTASSAEDGNNHATCARSLSSGRGKAMGEEQEPCPCTWESPGAPEPQSQPEATPGARAWERGPMLQEKGPNLTGLPATDLCLLLPQAHPRRSFDLEV</sequence>
<feature type="region of interest" description="Disordered" evidence="1">
    <location>
        <begin position="24"/>
        <end position="93"/>
    </location>
</feature>
<gene>
    <name evidence="2" type="ORF">P7K49_011804</name>
</gene>
<name>A0ABQ9VV97_SAGOE</name>
<evidence type="ECO:0000313" key="3">
    <source>
        <dbReference type="Proteomes" id="UP001266305"/>
    </source>
</evidence>
<dbReference type="EMBL" id="JASSZA010000005">
    <property type="protein sequence ID" value="KAK2112057.1"/>
    <property type="molecule type" value="Genomic_DNA"/>
</dbReference>
<comment type="caution">
    <text evidence="2">The sequence shown here is derived from an EMBL/GenBank/DDBJ whole genome shotgun (WGS) entry which is preliminary data.</text>
</comment>
<proteinExistence type="predicted"/>
<reference evidence="2 3" key="1">
    <citation type="submission" date="2023-05" db="EMBL/GenBank/DDBJ databases">
        <title>B98-5 Cell Line De Novo Hybrid Assembly: An Optical Mapping Approach.</title>
        <authorList>
            <person name="Kananen K."/>
            <person name="Auerbach J.A."/>
            <person name="Kautto E."/>
            <person name="Blachly J.S."/>
        </authorList>
    </citation>
    <scope>NUCLEOTIDE SEQUENCE [LARGE SCALE GENOMIC DNA]</scope>
    <source>
        <strain evidence="2">B95-8</strain>
        <tissue evidence="2">Cell line</tissue>
    </source>
</reference>
<protein>
    <submittedName>
        <fullName evidence="2">Uncharacterized protein</fullName>
    </submittedName>
</protein>